<evidence type="ECO:0000313" key="7">
    <source>
        <dbReference type="Proteomes" id="UP001238601"/>
    </source>
</evidence>
<keyword evidence="2" id="KW-0597">Phosphoprotein</keyword>
<evidence type="ECO:0000313" key="6">
    <source>
        <dbReference type="Proteomes" id="UP000439914"/>
    </source>
</evidence>
<comment type="caution">
    <text evidence="5">The sequence shown here is derived from an EMBL/GenBank/DDBJ whole genome shotgun (WGS) entry which is preliminary data.</text>
</comment>
<dbReference type="GO" id="GO:0004672">
    <property type="term" value="F:protein kinase activity"/>
    <property type="evidence" value="ECO:0007669"/>
    <property type="project" value="UniProtKB-ARBA"/>
</dbReference>
<feature type="domain" description="HPt" evidence="3">
    <location>
        <begin position="12"/>
        <end position="109"/>
    </location>
</feature>
<sequence length="109" mass="12225">MKGRPPVDDPIEEETDPELRALFEQRRQASLDAVDAALASHSIDAEQKQEIAELLHQVTGVAAYFGEADLGERCRVDERRLLQSADQQETRQLLEMLRPRLAGCETPPS</sequence>
<keyword evidence="1" id="KW-0902">Two-component regulatory system</keyword>
<evidence type="ECO:0000313" key="5">
    <source>
        <dbReference type="EMBL" id="MXP36790.1"/>
    </source>
</evidence>
<dbReference type="GO" id="GO:0000160">
    <property type="term" value="P:phosphorelay signal transduction system"/>
    <property type="evidence" value="ECO:0007669"/>
    <property type="project" value="UniProtKB-KW"/>
</dbReference>
<dbReference type="Pfam" id="PF01627">
    <property type="entry name" value="Hpt"/>
    <property type="match status" value="1"/>
</dbReference>
<evidence type="ECO:0000313" key="4">
    <source>
        <dbReference type="EMBL" id="MDQ0567256.1"/>
    </source>
</evidence>
<dbReference type="GeneID" id="93687624"/>
<dbReference type="RefSeq" id="WP_160767551.1">
    <property type="nucleotide sequence ID" value="NZ_JAUSWK010000004.1"/>
</dbReference>
<dbReference type="Proteomes" id="UP000439914">
    <property type="component" value="Unassembled WGS sequence"/>
</dbReference>
<evidence type="ECO:0000259" key="3">
    <source>
        <dbReference type="PROSITE" id="PS50894"/>
    </source>
</evidence>
<keyword evidence="7" id="KW-1185">Reference proteome</keyword>
<dbReference type="InterPro" id="IPR036641">
    <property type="entry name" value="HPT_dom_sf"/>
</dbReference>
<dbReference type="Proteomes" id="UP001238601">
    <property type="component" value="Unassembled WGS sequence"/>
</dbReference>
<proteinExistence type="predicted"/>
<accession>A0A6I4UD25</accession>
<evidence type="ECO:0000256" key="1">
    <source>
        <dbReference type="ARBA" id="ARBA00023012"/>
    </source>
</evidence>
<dbReference type="EMBL" id="WTYG01000005">
    <property type="protein sequence ID" value="MXP36790.1"/>
    <property type="molecule type" value="Genomic_DNA"/>
</dbReference>
<dbReference type="AlphaFoldDB" id="A0A6I4UD25"/>
<dbReference type="EMBL" id="JAUSWK010000004">
    <property type="protein sequence ID" value="MDQ0567256.1"/>
    <property type="molecule type" value="Genomic_DNA"/>
</dbReference>
<name>A0A6I4UD25_9SPHN</name>
<reference evidence="5 6" key="1">
    <citation type="submission" date="2019-12" db="EMBL/GenBank/DDBJ databases">
        <title>Genomic-based taxomic classification of the family Erythrobacteraceae.</title>
        <authorList>
            <person name="Xu L."/>
        </authorList>
    </citation>
    <scope>NUCLEOTIDE SEQUENCE [LARGE SCALE GENOMIC DNA]</scope>
    <source>
        <strain evidence="5 6">CGMCC 1.8703</strain>
    </source>
</reference>
<evidence type="ECO:0000256" key="2">
    <source>
        <dbReference type="PROSITE-ProRule" id="PRU00110"/>
    </source>
</evidence>
<dbReference type="PROSITE" id="PS50894">
    <property type="entry name" value="HPT"/>
    <property type="match status" value="1"/>
</dbReference>
<organism evidence="5 6">
    <name type="scientific">Qipengyuania citrea</name>
    <dbReference type="NCBI Taxonomy" id="225971"/>
    <lineage>
        <taxon>Bacteria</taxon>
        <taxon>Pseudomonadati</taxon>
        <taxon>Pseudomonadota</taxon>
        <taxon>Alphaproteobacteria</taxon>
        <taxon>Sphingomonadales</taxon>
        <taxon>Erythrobacteraceae</taxon>
        <taxon>Qipengyuania</taxon>
    </lineage>
</organism>
<dbReference type="SUPFAM" id="SSF47226">
    <property type="entry name" value="Histidine-containing phosphotransfer domain, HPT domain"/>
    <property type="match status" value="1"/>
</dbReference>
<feature type="modified residue" description="Phosphohistidine" evidence="2">
    <location>
        <position position="56"/>
    </location>
</feature>
<dbReference type="InterPro" id="IPR008207">
    <property type="entry name" value="Sig_transdc_His_kin_Hpt_dom"/>
</dbReference>
<dbReference type="Gene3D" id="1.20.120.160">
    <property type="entry name" value="HPT domain"/>
    <property type="match status" value="1"/>
</dbReference>
<protein>
    <submittedName>
        <fullName evidence="4">HPt (Histidine-containing phosphotransfer) domain-containing protein</fullName>
    </submittedName>
</protein>
<reference evidence="4 7" key="2">
    <citation type="submission" date="2023-07" db="EMBL/GenBank/DDBJ databases">
        <title>Genomic Encyclopedia of Type Strains, Phase IV (KMG-IV): sequencing the most valuable type-strain genomes for metagenomic binning, comparative biology and taxonomic classification.</title>
        <authorList>
            <person name="Goeker M."/>
        </authorList>
    </citation>
    <scope>NUCLEOTIDE SEQUENCE [LARGE SCALE GENOMIC DNA]</scope>
    <source>
        <strain evidence="4 7">DSM 14432</strain>
    </source>
</reference>
<gene>
    <name evidence="5" type="ORF">GRI55_13635</name>
    <name evidence="4" type="ORF">QOZ97_002809</name>
</gene>